<organism evidence="2 3">
    <name type="scientific">Streptomyces gobitricini</name>
    <dbReference type="NCBI Taxonomy" id="68211"/>
    <lineage>
        <taxon>Bacteria</taxon>
        <taxon>Bacillati</taxon>
        <taxon>Actinomycetota</taxon>
        <taxon>Actinomycetes</taxon>
        <taxon>Kitasatosporales</taxon>
        <taxon>Streptomycetaceae</taxon>
        <taxon>Streptomyces</taxon>
    </lineage>
</organism>
<feature type="compositionally biased region" description="Basic and acidic residues" evidence="1">
    <location>
        <begin position="1"/>
        <end position="12"/>
    </location>
</feature>
<feature type="compositionally biased region" description="Basic and acidic residues" evidence="1">
    <location>
        <begin position="31"/>
        <end position="45"/>
    </location>
</feature>
<reference evidence="2 3" key="1">
    <citation type="journal article" date="2019" name="Int. J. Syst. Evol. Microbiol.">
        <title>The Global Catalogue of Microorganisms (GCM) 10K type strain sequencing project: providing services to taxonomists for standard genome sequencing and annotation.</title>
        <authorList>
            <consortium name="The Broad Institute Genomics Platform"/>
            <consortium name="The Broad Institute Genome Sequencing Center for Infectious Disease"/>
            <person name="Wu L."/>
            <person name="Ma J."/>
        </authorList>
    </citation>
    <scope>NUCLEOTIDE SEQUENCE [LARGE SCALE GENOMIC DNA]</scope>
    <source>
        <strain evidence="2 3">JCM 5062</strain>
    </source>
</reference>
<evidence type="ECO:0000313" key="2">
    <source>
        <dbReference type="EMBL" id="GAA2476029.1"/>
    </source>
</evidence>
<feature type="compositionally biased region" description="Basic residues" evidence="1">
    <location>
        <begin position="65"/>
        <end position="74"/>
    </location>
</feature>
<evidence type="ECO:0000313" key="3">
    <source>
        <dbReference type="Proteomes" id="UP001499942"/>
    </source>
</evidence>
<sequence length="109" mass="11606">MGSRTGRPEPRQGRGNGAARGAAMRAAPGDITREAGRFGRGKDPRYYAGPETGSSSLPAPAAISARRHGGHRAPRLSVSAHYLPSYVTYVLWGASPSRAAFRPSRCLRM</sequence>
<evidence type="ECO:0000256" key="1">
    <source>
        <dbReference type="SAM" id="MobiDB-lite"/>
    </source>
</evidence>
<name>A0ABN3L4S7_9ACTN</name>
<proteinExistence type="predicted"/>
<feature type="region of interest" description="Disordered" evidence="1">
    <location>
        <begin position="1"/>
        <end position="77"/>
    </location>
</feature>
<protein>
    <submittedName>
        <fullName evidence="2">Uncharacterized protein</fullName>
    </submittedName>
</protein>
<feature type="compositionally biased region" description="Low complexity" evidence="1">
    <location>
        <begin position="17"/>
        <end position="27"/>
    </location>
</feature>
<dbReference type="EMBL" id="BAAASR010000002">
    <property type="protein sequence ID" value="GAA2476029.1"/>
    <property type="molecule type" value="Genomic_DNA"/>
</dbReference>
<dbReference type="Proteomes" id="UP001499942">
    <property type="component" value="Unassembled WGS sequence"/>
</dbReference>
<gene>
    <name evidence="2" type="ORF">GCM10010393_02460</name>
</gene>
<accession>A0ABN3L4S7</accession>
<feature type="compositionally biased region" description="Low complexity" evidence="1">
    <location>
        <begin position="54"/>
        <end position="64"/>
    </location>
</feature>
<keyword evidence="3" id="KW-1185">Reference proteome</keyword>
<comment type="caution">
    <text evidence="2">The sequence shown here is derived from an EMBL/GenBank/DDBJ whole genome shotgun (WGS) entry which is preliminary data.</text>
</comment>